<evidence type="ECO:0000313" key="12">
    <source>
        <dbReference type="RefSeq" id="XP_022719319.1"/>
    </source>
</evidence>
<dbReference type="InterPro" id="IPR003663">
    <property type="entry name" value="Sugar/inositol_transpt"/>
</dbReference>
<feature type="transmembrane region" description="Helical" evidence="9">
    <location>
        <begin position="151"/>
        <end position="172"/>
    </location>
</feature>
<feature type="transmembrane region" description="Helical" evidence="9">
    <location>
        <begin position="356"/>
        <end position="381"/>
    </location>
</feature>
<proteinExistence type="inferred from homology"/>
<dbReference type="SUPFAM" id="SSF103473">
    <property type="entry name" value="MFS general substrate transporter"/>
    <property type="match status" value="1"/>
</dbReference>
<dbReference type="GO" id="GO:0051119">
    <property type="term" value="F:sugar transmembrane transporter activity"/>
    <property type="evidence" value="ECO:0007669"/>
    <property type="project" value="InterPro"/>
</dbReference>
<feature type="transmembrane region" description="Helical" evidence="9">
    <location>
        <begin position="393"/>
        <end position="416"/>
    </location>
</feature>
<gene>
    <name evidence="12" type="primary">LOC111277263</name>
</gene>
<sequence length="464" mass="49967">MSRERMEEELSCSLIVKEKPQDDVGGCSGEGQVGTGTTSATATVVLSTFVAVCGSYVFGTAIGYSSPAQTGIMDDLSLSVAEYSLFGSILTIGAMLGAVMSGRIADYIGRKYVAWCLDLGRLLVGYGMGLLSYVVPVYIAEVTPKNIRGGFTSVHQLMICCGVSITYLIGAFATWRTLALIGTIPCLMQLLGLFFIPESPRWLAKIGKWKECEAALQRLRGDNADISEEASEIRDYTEQLQQLSEASIFYLFQRKYARSLIVGVGLMVLQQFGGVNGIAFYASAIFISAGFSGSVGMIAMVVVQVPMTALGVLLLDKSGRRPLLLVSAAGTCLGCLLVGLSFFLQDLQQWKEATPFLSLVGVLVYTGSFSLGMGGIPWVIMSEIFPINMKGSAGSLVTLVSWFGSWIISFAFNFLMKWSSTGTFFIFASICGLTVLFVAKLVPETKGRTLEEIQASMNPLSSKR</sequence>
<dbReference type="PANTHER" id="PTHR48021:SF25">
    <property type="entry name" value="SUGAR TRANSPORTER ERD6-LIKE 5"/>
    <property type="match status" value="1"/>
</dbReference>
<name>A0A6P5WTC9_DURZI</name>
<feature type="transmembrane region" description="Helical" evidence="9">
    <location>
        <begin position="44"/>
        <end position="64"/>
    </location>
</feature>
<evidence type="ECO:0000256" key="4">
    <source>
        <dbReference type="ARBA" id="ARBA00022597"/>
    </source>
</evidence>
<keyword evidence="11" id="KW-1185">Reference proteome</keyword>
<dbReference type="PROSITE" id="PS50850">
    <property type="entry name" value="MFS"/>
    <property type="match status" value="1"/>
</dbReference>
<keyword evidence="3 8" id="KW-0813">Transport</keyword>
<feature type="transmembrane region" description="Helical" evidence="9">
    <location>
        <begin position="76"/>
        <end position="99"/>
    </location>
</feature>
<dbReference type="InterPro" id="IPR005828">
    <property type="entry name" value="MFS_sugar_transport-like"/>
</dbReference>
<dbReference type="InterPro" id="IPR020846">
    <property type="entry name" value="MFS_dom"/>
</dbReference>
<dbReference type="Proteomes" id="UP000515121">
    <property type="component" value="Unplaced"/>
</dbReference>
<evidence type="ECO:0000256" key="5">
    <source>
        <dbReference type="ARBA" id="ARBA00022692"/>
    </source>
</evidence>
<dbReference type="AlphaFoldDB" id="A0A6P5WTC9"/>
<feature type="transmembrane region" description="Helical" evidence="9">
    <location>
        <begin position="422"/>
        <end position="442"/>
    </location>
</feature>
<dbReference type="InterPro" id="IPR044775">
    <property type="entry name" value="MFS_ERD6/Tret1-like"/>
</dbReference>
<dbReference type="RefSeq" id="XP_022719319.1">
    <property type="nucleotide sequence ID" value="XM_022863584.1"/>
</dbReference>
<dbReference type="PANTHER" id="PTHR48021">
    <property type="match status" value="1"/>
</dbReference>
<evidence type="ECO:0000256" key="3">
    <source>
        <dbReference type="ARBA" id="ARBA00022448"/>
    </source>
</evidence>
<dbReference type="InterPro" id="IPR036259">
    <property type="entry name" value="MFS_trans_sf"/>
</dbReference>
<evidence type="ECO:0000313" key="11">
    <source>
        <dbReference type="Proteomes" id="UP000515121"/>
    </source>
</evidence>
<reference evidence="12" key="1">
    <citation type="submission" date="2025-08" db="UniProtKB">
        <authorList>
            <consortium name="RefSeq"/>
        </authorList>
    </citation>
    <scope>IDENTIFICATION</scope>
    <source>
        <tissue evidence="12">Fruit stalk</tissue>
    </source>
</reference>
<keyword evidence="7 9" id="KW-0472">Membrane</keyword>
<evidence type="ECO:0000256" key="9">
    <source>
        <dbReference type="SAM" id="Phobius"/>
    </source>
</evidence>
<dbReference type="NCBIfam" id="TIGR00879">
    <property type="entry name" value="SP"/>
    <property type="match status" value="1"/>
</dbReference>
<evidence type="ECO:0000256" key="2">
    <source>
        <dbReference type="ARBA" id="ARBA00010992"/>
    </source>
</evidence>
<organism evidence="11 12">
    <name type="scientific">Durio zibethinus</name>
    <name type="common">Durian</name>
    <dbReference type="NCBI Taxonomy" id="66656"/>
    <lineage>
        <taxon>Eukaryota</taxon>
        <taxon>Viridiplantae</taxon>
        <taxon>Streptophyta</taxon>
        <taxon>Embryophyta</taxon>
        <taxon>Tracheophyta</taxon>
        <taxon>Spermatophyta</taxon>
        <taxon>Magnoliopsida</taxon>
        <taxon>eudicotyledons</taxon>
        <taxon>Gunneridae</taxon>
        <taxon>Pentapetalae</taxon>
        <taxon>rosids</taxon>
        <taxon>malvids</taxon>
        <taxon>Malvales</taxon>
        <taxon>Malvaceae</taxon>
        <taxon>Helicteroideae</taxon>
        <taxon>Durio</taxon>
    </lineage>
</organism>
<evidence type="ECO:0000256" key="7">
    <source>
        <dbReference type="ARBA" id="ARBA00023136"/>
    </source>
</evidence>
<evidence type="ECO:0000259" key="10">
    <source>
        <dbReference type="PROSITE" id="PS50850"/>
    </source>
</evidence>
<feature type="domain" description="Major facilitator superfamily (MFS) profile" evidence="10">
    <location>
        <begin position="1"/>
        <end position="446"/>
    </location>
</feature>
<evidence type="ECO:0000256" key="8">
    <source>
        <dbReference type="RuleBase" id="RU003346"/>
    </source>
</evidence>
<dbReference type="GeneID" id="111277263"/>
<dbReference type="GO" id="GO:0016020">
    <property type="term" value="C:membrane"/>
    <property type="evidence" value="ECO:0007669"/>
    <property type="project" value="UniProtKB-SubCell"/>
</dbReference>
<keyword evidence="6 9" id="KW-1133">Transmembrane helix</keyword>
<dbReference type="Gene3D" id="1.20.1250.20">
    <property type="entry name" value="MFS general substrate transporter like domains"/>
    <property type="match status" value="1"/>
</dbReference>
<comment type="similarity">
    <text evidence="2 8">Belongs to the major facilitator superfamily. Sugar transporter (TC 2.A.1.1) family.</text>
</comment>
<dbReference type="CDD" id="cd17358">
    <property type="entry name" value="MFS_GLUT6_8_Class3_like"/>
    <property type="match status" value="1"/>
</dbReference>
<dbReference type="FunFam" id="1.20.1250.20:FF:000043">
    <property type="entry name" value="sugar transporter ERD6-like 6"/>
    <property type="match status" value="1"/>
</dbReference>
<evidence type="ECO:0000256" key="1">
    <source>
        <dbReference type="ARBA" id="ARBA00004141"/>
    </source>
</evidence>
<feature type="transmembrane region" description="Helical" evidence="9">
    <location>
        <begin position="260"/>
        <end position="289"/>
    </location>
</feature>
<accession>A0A6P5WTC9</accession>
<keyword evidence="4" id="KW-0762">Sugar transport</keyword>
<keyword evidence="5 9" id="KW-0812">Transmembrane</keyword>
<feature type="transmembrane region" description="Helical" evidence="9">
    <location>
        <begin position="295"/>
        <end position="315"/>
    </location>
</feature>
<dbReference type="Pfam" id="PF00083">
    <property type="entry name" value="Sugar_tr"/>
    <property type="match status" value="1"/>
</dbReference>
<feature type="transmembrane region" description="Helical" evidence="9">
    <location>
        <begin position="322"/>
        <end position="344"/>
    </location>
</feature>
<comment type="subcellular location">
    <subcellularLocation>
        <location evidence="1">Membrane</location>
        <topology evidence="1">Multi-pass membrane protein</topology>
    </subcellularLocation>
</comment>
<feature type="transmembrane region" description="Helical" evidence="9">
    <location>
        <begin position="119"/>
        <end position="139"/>
    </location>
</feature>
<dbReference type="PRINTS" id="PR00171">
    <property type="entry name" value="SUGRTRNSPORT"/>
</dbReference>
<evidence type="ECO:0000256" key="6">
    <source>
        <dbReference type="ARBA" id="ARBA00022989"/>
    </source>
</evidence>
<protein>
    <submittedName>
        <fullName evidence="12">Sugar transporter ERD6-like 5 isoform X2</fullName>
    </submittedName>
</protein>
<dbReference type="InterPro" id="IPR050549">
    <property type="entry name" value="MFS_Trehalose_Transporter"/>
</dbReference>